<proteinExistence type="predicted"/>
<gene>
    <name evidence="1" type="ORF">METZ01_LOCUS178640</name>
</gene>
<dbReference type="AlphaFoldDB" id="A0A382CI32"/>
<dbReference type="EMBL" id="UINC01034635">
    <property type="protein sequence ID" value="SVB25786.1"/>
    <property type="molecule type" value="Genomic_DNA"/>
</dbReference>
<organism evidence="1">
    <name type="scientific">marine metagenome</name>
    <dbReference type="NCBI Taxonomy" id="408172"/>
    <lineage>
        <taxon>unclassified sequences</taxon>
        <taxon>metagenomes</taxon>
        <taxon>ecological metagenomes</taxon>
    </lineage>
</organism>
<name>A0A382CI32_9ZZZZ</name>
<reference evidence="1" key="1">
    <citation type="submission" date="2018-05" db="EMBL/GenBank/DDBJ databases">
        <authorList>
            <person name="Lanie J.A."/>
            <person name="Ng W.-L."/>
            <person name="Kazmierczak K.M."/>
            <person name="Andrzejewski T.M."/>
            <person name="Davidsen T.M."/>
            <person name="Wayne K.J."/>
            <person name="Tettelin H."/>
            <person name="Glass J.I."/>
            <person name="Rusch D."/>
            <person name="Podicherti R."/>
            <person name="Tsui H.-C.T."/>
            <person name="Winkler M.E."/>
        </authorList>
    </citation>
    <scope>NUCLEOTIDE SEQUENCE</scope>
</reference>
<sequence>MKIRRGLKNWVIGAFVVAFLTGSPVIAADGDPDVSRDVRAKEATLKLKARQNVALLYVKGMT</sequence>
<accession>A0A382CI32</accession>
<evidence type="ECO:0000313" key="1">
    <source>
        <dbReference type="EMBL" id="SVB25786.1"/>
    </source>
</evidence>
<protein>
    <submittedName>
        <fullName evidence="1">Uncharacterized protein</fullName>
    </submittedName>
</protein>